<evidence type="ECO:0000313" key="2">
    <source>
        <dbReference type="Proteomes" id="UP000371041"/>
    </source>
</evidence>
<dbReference type="Proteomes" id="UP000371041">
    <property type="component" value="Chromosome"/>
</dbReference>
<gene>
    <name evidence="1" type="ORF">GIY23_03705</name>
</gene>
<dbReference type="AlphaFoldDB" id="A0A5Q3QKS1"/>
<dbReference type="SUPFAM" id="SSF56059">
    <property type="entry name" value="Glutathione synthetase ATP-binding domain-like"/>
    <property type="match status" value="1"/>
</dbReference>
<sequence>MLLQGQDYFFRSPSNVLDFQERMHRSGMVADFSADPVPCVLVLARADDMEMNELSLALAEVGIRMVRLDADRCLDVALTVYTDAPLVEYEQWLLRPMLVWRRHFDLTALPVDATTVQGAYVHEQWRAVAGWLSGRGDWEQINPFRVTQHLDRLTQLSDAASFGLTVPRTTVTTLPGRNRPGGASCIVKTAGKHLLEPEPGELRGLFPRPLDTRRVGEALEPAPVLVQQYLSSEYELRVFVVGEDILAYRVEKVDPAELWVDPDAVSVTSVEVPDELGEKLLGLSRHWRLHVAAFDILVTDGDFVFLEVNVNCDWRWFERRAGCGAVSDAVHRWVAARFDELASAPRRGGKRH</sequence>
<organism evidence="1 2">
    <name type="scientific">Allosaccharopolyspora coralli</name>
    <dbReference type="NCBI Taxonomy" id="2665642"/>
    <lineage>
        <taxon>Bacteria</taxon>
        <taxon>Bacillati</taxon>
        <taxon>Actinomycetota</taxon>
        <taxon>Actinomycetes</taxon>
        <taxon>Pseudonocardiales</taxon>
        <taxon>Pseudonocardiaceae</taxon>
        <taxon>Allosaccharopolyspora</taxon>
    </lineage>
</organism>
<evidence type="ECO:0000313" key="1">
    <source>
        <dbReference type="EMBL" id="QGK72019.1"/>
    </source>
</evidence>
<name>A0A5Q3QKS1_9PSEU</name>
<proteinExistence type="predicted"/>
<dbReference type="Gene3D" id="3.30.470.20">
    <property type="entry name" value="ATP-grasp fold, B domain"/>
    <property type="match status" value="1"/>
</dbReference>
<dbReference type="EMBL" id="CP045929">
    <property type="protein sequence ID" value="QGK72019.1"/>
    <property type="molecule type" value="Genomic_DNA"/>
</dbReference>
<dbReference type="KEGG" id="sace:GIY23_03705"/>
<reference evidence="2" key="1">
    <citation type="submission" date="2019-11" db="EMBL/GenBank/DDBJ databases">
        <title>The complete genome sequence of Saccharopolyspora sp. E2A.</title>
        <authorList>
            <person name="Zhang G."/>
        </authorList>
    </citation>
    <scope>NUCLEOTIDE SEQUENCE [LARGE SCALE GENOMIC DNA]</scope>
    <source>
        <strain evidence="2">E2A</strain>
    </source>
</reference>
<keyword evidence="2" id="KW-1185">Reference proteome</keyword>
<protein>
    <recommendedName>
        <fullName evidence="3">ATP-grasp domain-containing protein</fullName>
    </recommendedName>
</protein>
<accession>A0A5Q3QKS1</accession>
<evidence type="ECO:0008006" key="3">
    <source>
        <dbReference type="Google" id="ProtNLM"/>
    </source>
</evidence>